<organism evidence="1 2">
    <name type="scientific">Candidatus Cohnella colombiensis</name>
    <dbReference type="NCBI Taxonomy" id="3121368"/>
    <lineage>
        <taxon>Bacteria</taxon>
        <taxon>Bacillati</taxon>
        <taxon>Bacillota</taxon>
        <taxon>Bacilli</taxon>
        <taxon>Bacillales</taxon>
        <taxon>Paenibacillaceae</taxon>
        <taxon>Cohnella</taxon>
    </lineage>
</organism>
<reference evidence="1" key="1">
    <citation type="submission" date="2023-03" db="EMBL/GenBank/DDBJ databases">
        <title>Andean soil-derived lignocellulolytic bacterial consortium as a source of novel taxa and putative plastic-active enzymes.</title>
        <authorList>
            <person name="Diaz-Garcia L."/>
            <person name="Chuvochina M."/>
            <person name="Feuerriegel G."/>
            <person name="Bunk B."/>
            <person name="Sproer C."/>
            <person name="Streit W.R."/>
            <person name="Rodriguez L.M."/>
            <person name="Overmann J."/>
            <person name="Jimenez D.J."/>
        </authorList>
    </citation>
    <scope>NUCLEOTIDE SEQUENCE</scope>
    <source>
        <strain evidence="1">MAG 2441</strain>
    </source>
</reference>
<name>A0AA95EZL2_9BACL</name>
<dbReference type="Proteomes" id="UP001178662">
    <property type="component" value="Chromosome"/>
</dbReference>
<dbReference type="AlphaFoldDB" id="A0AA95EZL2"/>
<accession>A0AA95EZL2</accession>
<keyword evidence="2" id="KW-1185">Reference proteome</keyword>
<evidence type="ECO:0000313" key="2">
    <source>
        <dbReference type="Proteomes" id="UP001178662"/>
    </source>
</evidence>
<proteinExistence type="predicted"/>
<evidence type="ECO:0000313" key="1">
    <source>
        <dbReference type="EMBL" id="WEK55774.1"/>
    </source>
</evidence>
<gene>
    <name evidence="1" type="ORF">P0Y55_06940</name>
</gene>
<dbReference type="EMBL" id="CP119317">
    <property type="protein sequence ID" value="WEK55774.1"/>
    <property type="molecule type" value="Genomic_DNA"/>
</dbReference>
<protein>
    <submittedName>
        <fullName evidence="1">Uncharacterized protein</fullName>
    </submittedName>
</protein>
<sequence length="90" mass="10393">MKINIIKTNMSFSKETGYVGHVEFGVEGHKQPYEITLQSDKGKNDWNYALNFSQTPGSEEEIQKVDEYIEEDDDLFDELVEAAMKTIEQQ</sequence>